<feature type="region of interest" description="Disordered" evidence="1">
    <location>
        <begin position="1"/>
        <end position="20"/>
    </location>
</feature>
<reference evidence="2 3" key="1">
    <citation type="submission" date="2021-03" db="EMBL/GenBank/DDBJ databases">
        <title>Antimicrobial resistance genes in bacteria isolated from Japanese honey, and their potential for conferring macrolide and lincosamide resistance in the American foulbrood pathogen Paenibacillus larvae.</title>
        <authorList>
            <person name="Okamoto M."/>
            <person name="Kumagai M."/>
            <person name="Kanamori H."/>
            <person name="Takamatsu D."/>
        </authorList>
    </citation>
    <scope>NUCLEOTIDE SEQUENCE [LARGE SCALE GENOMIC DNA]</scope>
    <source>
        <strain evidence="2 3">J42TS3</strain>
    </source>
</reference>
<protein>
    <submittedName>
        <fullName evidence="2">Uncharacterized protein</fullName>
    </submittedName>
</protein>
<evidence type="ECO:0000313" key="2">
    <source>
        <dbReference type="EMBL" id="GIP52418.1"/>
    </source>
</evidence>
<name>A0ABQ4M8Z0_9BACL</name>
<evidence type="ECO:0000256" key="1">
    <source>
        <dbReference type="SAM" id="MobiDB-lite"/>
    </source>
</evidence>
<proteinExistence type="predicted"/>
<evidence type="ECO:0000313" key="3">
    <source>
        <dbReference type="Proteomes" id="UP000679992"/>
    </source>
</evidence>
<organism evidence="2 3">
    <name type="scientific">Paenibacillus vini</name>
    <dbReference type="NCBI Taxonomy" id="1476024"/>
    <lineage>
        <taxon>Bacteria</taxon>
        <taxon>Bacillati</taxon>
        <taxon>Bacillota</taxon>
        <taxon>Bacilli</taxon>
        <taxon>Bacillales</taxon>
        <taxon>Paenibacillaceae</taxon>
        <taxon>Paenibacillus</taxon>
    </lineage>
</organism>
<comment type="caution">
    <text evidence="2">The sequence shown here is derived from an EMBL/GenBank/DDBJ whole genome shotgun (WGS) entry which is preliminary data.</text>
</comment>
<gene>
    <name evidence="2" type="ORF">J42TS3_14530</name>
</gene>
<dbReference type="Proteomes" id="UP000679992">
    <property type="component" value="Unassembled WGS sequence"/>
</dbReference>
<sequence length="310" mass="36143">MFEDLNERMAELKEQGRKKEKWENRLNQLKQEVSRLEKSRQEARNRLAAEEKDVDRLTGMSLSNMLYTMIGKKMEKLDEEQREVVSARLRYEEADRAVRDAEEQIGQLERQLQEVKFWKNDYDRIFQSKEKQILDSDPELMDLAERQAVLTVEVRELDEAVRAGRSVQDDLARAEEGLQSARNWGTYDMLGGGMLSTHIKHGRIDEAMDHIYAAQTNLRRFEKELQDVGGSLNTAGLEVGGLLKFSDYFFDGLIADWMVQGRIKDALEQVQGRRREIGRLVSELTSTKQRTENELATVRRKYVQSVEMYK</sequence>
<dbReference type="EMBL" id="BOSL01000003">
    <property type="protein sequence ID" value="GIP52418.1"/>
    <property type="molecule type" value="Genomic_DNA"/>
</dbReference>
<keyword evidence="3" id="KW-1185">Reference proteome</keyword>
<accession>A0ABQ4M8Z0</accession>